<feature type="compositionally biased region" description="Basic residues" evidence="1">
    <location>
        <begin position="232"/>
        <end position="243"/>
    </location>
</feature>
<dbReference type="PANTHER" id="PTHR37383">
    <property type="entry name" value="OS01G0694200 PROTEIN"/>
    <property type="match status" value="1"/>
</dbReference>
<dbReference type="PANTHER" id="PTHR37383:SF1">
    <property type="entry name" value="OS01G0694200 PROTEIN"/>
    <property type="match status" value="1"/>
</dbReference>
<evidence type="ECO:0000256" key="1">
    <source>
        <dbReference type="SAM" id="MobiDB-lite"/>
    </source>
</evidence>
<dbReference type="AlphaFoldDB" id="A0AAE1XS01"/>
<comment type="caution">
    <text evidence="2">The sequence shown here is derived from an EMBL/GenBank/DDBJ whole genome shotgun (WGS) entry which is preliminary data.</text>
</comment>
<protein>
    <submittedName>
        <fullName evidence="2">Uncharacterized protein</fullName>
    </submittedName>
</protein>
<dbReference type="Proteomes" id="UP001293254">
    <property type="component" value="Unassembled WGS sequence"/>
</dbReference>
<sequence>MSSTPPEFEARQLSLPKPLHTPSPHISSFLYDTVSASLALRHSDSSFSLYTPFSPLSLPLPSFPPPKSLVPSPTSSATFLHLRTSTHNPPTTIFVTSYPLLRPSPATLLRFFVLRDDLFVKIRVVSNHRDLEFDRAKSGVVFKVNHGVSVKLSGGINVFSLYSVSNSKIWVFALRLIGDDGGGEALKLMKCAVIDCCLPVFSIRVLFGFLILGEENGVRVFPLQPLVKGNHRKEKKSSGKRYNLKNGFSNGVDAAKGNGDLNPLPAKGEKSEKHSDSVKLRSMILRQDSRDQGAFFMAFEDKDDKSSISMNITGRSVKAISIQALSANYFVVLDSVGDVHLLCLSYSVQGFDKPCLMKRLSQTMKVLKLAVFHDVSTVTQTIWMSDGSHTVHLMTVSNMDTSFDKTEKKDTKEKLIQTSVTRAIFTSEKIQDIAPLSANAILILGQGNMFAYAIS</sequence>
<dbReference type="EMBL" id="JACGWO010000010">
    <property type="protein sequence ID" value="KAK4416517.1"/>
    <property type="molecule type" value="Genomic_DNA"/>
</dbReference>
<reference evidence="2" key="1">
    <citation type="submission" date="2020-06" db="EMBL/GenBank/DDBJ databases">
        <authorList>
            <person name="Li T."/>
            <person name="Hu X."/>
            <person name="Zhang T."/>
            <person name="Song X."/>
            <person name="Zhang H."/>
            <person name="Dai N."/>
            <person name="Sheng W."/>
            <person name="Hou X."/>
            <person name="Wei L."/>
        </authorList>
    </citation>
    <scope>NUCLEOTIDE SEQUENCE</scope>
    <source>
        <strain evidence="2">3651</strain>
        <tissue evidence="2">Leaf</tissue>
    </source>
</reference>
<reference evidence="2" key="2">
    <citation type="journal article" date="2024" name="Plant">
        <title>Genomic evolution and insights into agronomic trait innovations of Sesamum species.</title>
        <authorList>
            <person name="Miao H."/>
            <person name="Wang L."/>
            <person name="Qu L."/>
            <person name="Liu H."/>
            <person name="Sun Y."/>
            <person name="Le M."/>
            <person name="Wang Q."/>
            <person name="Wei S."/>
            <person name="Zheng Y."/>
            <person name="Lin W."/>
            <person name="Duan Y."/>
            <person name="Cao H."/>
            <person name="Xiong S."/>
            <person name="Wang X."/>
            <person name="Wei L."/>
            <person name="Li C."/>
            <person name="Ma Q."/>
            <person name="Ju M."/>
            <person name="Zhao R."/>
            <person name="Li G."/>
            <person name="Mu C."/>
            <person name="Tian Q."/>
            <person name="Mei H."/>
            <person name="Zhang T."/>
            <person name="Gao T."/>
            <person name="Zhang H."/>
        </authorList>
    </citation>
    <scope>NUCLEOTIDE SEQUENCE</scope>
    <source>
        <strain evidence="2">3651</strain>
    </source>
</reference>
<proteinExistence type="predicted"/>
<evidence type="ECO:0000313" key="3">
    <source>
        <dbReference type="Proteomes" id="UP001293254"/>
    </source>
</evidence>
<keyword evidence="3" id="KW-1185">Reference proteome</keyword>
<evidence type="ECO:0000313" key="2">
    <source>
        <dbReference type="EMBL" id="KAK4416517.1"/>
    </source>
</evidence>
<name>A0AAE1XS01_9LAMI</name>
<organism evidence="2 3">
    <name type="scientific">Sesamum alatum</name>
    <dbReference type="NCBI Taxonomy" id="300844"/>
    <lineage>
        <taxon>Eukaryota</taxon>
        <taxon>Viridiplantae</taxon>
        <taxon>Streptophyta</taxon>
        <taxon>Embryophyta</taxon>
        <taxon>Tracheophyta</taxon>
        <taxon>Spermatophyta</taxon>
        <taxon>Magnoliopsida</taxon>
        <taxon>eudicotyledons</taxon>
        <taxon>Gunneridae</taxon>
        <taxon>Pentapetalae</taxon>
        <taxon>asterids</taxon>
        <taxon>lamiids</taxon>
        <taxon>Lamiales</taxon>
        <taxon>Pedaliaceae</taxon>
        <taxon>Sesamum</taxon>
    </lineage>
</organism>
<accession>A0AAE1XS01</accession>
<gene>
    <name evidence="2" type="ORF">Salat_2477200</name>
</gene>
<feature type="region of interest" description="Disordered" evidence="1">
    <location>
        <begin position="232"/>
        <end position="274"/>
    </location>
</feature>